<evidence type="ECO:0000259" key="1">
    <source>
        <dbReference type="PROSITE" id="PS50181"/>
    </source>
</evidence>
<protein>
    <recommendedName>
        <fullName evidence="1">F-box domain-containing protein</fullName>
    </recommendedName>
</protein>
<dbReference type="Proteomes" id="UP001276659">
    <property type="component" value="Unassembled WGS sequence"/>
</dbReference>
<sequence length="460" mass="53085">MTQSRAAQVTVADYSRPPLLRLPVELLHLVCTYLEPTEVANFRLLNKEIAEIGIQYIVSELILLLNGSSFRKLEDVSKHPVISQYAASILWEVHSLPTFDRDEWERNIRSPEKRAEWENLEARRPAPSDELAWQAYMKEAREFNKGPLHQYNNAQLDEAFIMYSGYYDMQERICTSQTYVERMTEAMKRFPRLSIVLNESENHYARERAAYGAGLYSLGDGGGSLDDPYGVWQALCLLMGTYRAGVQFERFECEWVDWTLLKQDEEIFADMKRTVSNLKELSLLLSIFHHEEECGEYLATTGRFQEFVSSAPYLVTLNVSFNPEAYCPITLEHIVGQFHWPHLEHIGCEAITATEDNLVDFLRRHAGTLKDLRLDNILLSKGEWSSTFQRMRSTLKLRRMELFGWFSSEADGNGPWRFDDGYEGNYTALKTCVEDFVLGKGECALIDAFLKQPPVTEWLS</sequence>
<dbReference type="PROSITE" id="PS50181">
    <property type="entry name" value="FBOX"/>
    <property type="match status" value="1"/>
</dbReference>
<accession>A0AAD9Z4A4</accession>
<dbReference type="InterPro" id="IPR036047">
    <property type="entry name" value="F-box-like_dom_sf"/>
</dbReference>
<reference evidence="2" key="1">
    <citation type="submission" date="2022-11" db="EMBL/GenBank/DDBJ databases">
        <title>Chromosomal genome sequence assembly and mating type (MAT) locus characterization of the leprose asexual lichenized fungus Lepraria neglecta (Nyl.) Erichsen.</title>
        <authorList>
            <person name="Allen J.L."/>
            <person name="Pfeffer B."/>
        </authorList>
    </citation>
    <scope>NUCLEOTIDE SEQUENCE</scope>
    <source>
        <strain evidence="2">Allen 5258</strain>
    </source>
</reference>
<proteinExistence type="predicted"/>
<comment type="caution">
    <text evidence="2">The sequence shown here is derived from an EMBL/GenBank/DDBJ whole genome shotgun (WGS) entry which is preliminary data.</text>
</comment>
<feature type="domain" description="F-box" evidence="1">
    <location>
        <begin position="16"/>
        <end position="73"/>
    </location>
</feature>
<keyword evidence="3" id="KW-1185">Reference proteome</keyword>
<gene>
    <name evidence="2" type="ORF">OEA41_009442</name>
</gene>
<evidence type="ECO:0000313" key="2">
    <source>
        <dbReference type="EMBL" id="KAK3170057.1"/>
    </source>
</evidence>
<dbReference type="AlphaFoldDB" id="A0AAD9Z4A4"/>
<dbReference type="SUPFAM" id="SSF81383">
    <property type="entry name" value="F-box domain"/>
    <property type="match status" value="1"/>
</dbReference>
<dbReference type="EMBL" id="JASNWA010000009">
    <property type="protein sequence ID" value="KAK3170057.1"/>
    <property type="molecule type" value="Genomic_DNA"/>
</dbReference>
<organism evidence="2 3">
    <name type="scientific">Lepraria neglecta</name>
    <dbReference type="NCBI Taxonomy" id="209136"/>
    <lineage>
        <taxon>Eukaryota</taxon>
        <taxon>Fungi</taxon>
        <taxon>Dikarya</taxon>
        <taxon>Ascomycota</taxon>
        <taxon>Pezizomycotina</taxon>
        <taxon>Lecanoromycetes</taxon>
        <taxon>OSLEUM clade</taxon>
        <taxon>Lecanoromycetidae</taxon>
        <taxon>Lecanorales</taxon>
        <taxon>Lecanorineae</taxon>
        <taxon>Stereocaulaceae</taxon>
        <taxon>Lepraria</taxon>
    </lineage>
</organism>
<evidence type="ECO:0000313" key="3">
    <source>
        <dbReference type="Proteomes" id="UP001276659"/>
    </source>
</evidence>
<dbReference type="InterPro" id="IPR001810">
    <property type="entry name" value="F-box_dom"/>
</dbReference>
<name>A0AAD9Z4A4_9LECA</name>